<sequence length="41" mass="4362">MSLPELASYIIVGAICLLAGCALGNFTAHSDNERTNRGRPE</sequence>
<protein>
    <submittedName>
        <fullName evidence="2">Uncharacterized protein</fullName>
    </submittedName>
</protein>
<proteinExistence type="predicted"/>
<keyword evidence="1" id="KW-1133">Transmembrane helix</keyword>
<evidence type="ECO:0000313" key="2">
    <source>
        <dbReference type="EMBL" id="QGJ95285.1"/>
    </source>
</evidence>
<organism evidence="2 3">
    <name type="scientific">Microbacterium phage Jayden</name>
    <dbReference type="NCBI Taxonomy" id="2656550"/>
    <lineage>
        <taxon>Viruses</taxon>
        <taxon>Duplodnaviria</taxon>
        <taxon>Heunggongvirae</taxon>
        <taxon>Uroviricota</taxon>
        <taxon>Caudoviricetes</taxon>
        <taxon>Hodgkinviridae</taxon>
        <taxon>Metamorphoovirus</taxon>
        <taxon>Metamorphoovirus jayden</taxon>
    </lineage>
</organism>
<dbReference type="KEGG" id="vg:80005676"/>
<keyword evidence="1" id="KW-0472">Membrane</keyword>
<name>A0A649VTG6_9CAUD</name>
<gene>
    <name evidence="2" type="primary">66</name>
    <name evidence="2" type="ORF">PBI_JAYDEN_66</name>
</gene>
<evidence type="ECO:0000313" key="3">
    <source>
        <dbReference type="Proteomes" id="UP000422411"/>
    </source>
</evidence>
<feature type="transmembrane region" description="Helical" evidence="1">
    <location>
        <begin position="6"/>
        <end position="28"/>
    </location>
</feature>
<reference evidence="2 3" key="1">
    <citation type="submission" date="2019-10" db="EMBL/GenBank/DDBJ databases">
        <authorList>
            <person name="Zack K.M."/>
            <person name="Garlena R.A."/>
            <person name="Russell D.A."/>
            <person name="Pope W.H."/>
            <person name="Jacobs-Sera D."/>
            <person name="Hatfull G.F."/>
        </authorList>
    </citation>
    <scope>NUCLEOTIDE SEQUENCE [LARGE SCALE GENOMIC DNA]</scope>
</reference>
<dbReference type="GeneID" id="80005676"/>
<evidence type="ECO:0000256" key="1">
    <source>
        <dbReference type="SAM" id="Phobius"/>
    </source>
</evidence>
<dbReference type="Proteomes" id="UP000422411">
    <property type="component" value="Segment"/>
</dbReference>
<dbReference type="RefSeq" id="YP_010752002.1">
    <property type="nucleotide sequence ID" value="NC_073375.1"/>
</dbReference>
<dbReference type="EMBL" id="MN586042">
    <property type="protein sequence ID" value="QGJ95285.1"/>
    <property type="molecule type" value="Genomic_DNA"/>
</dbReference>
<accession>A0A649VTG6</accession>
<keyword evidence="1" id="KW-0812">Transmembrane</keyword>
<keyword evidence="3" id="KW-1185">Reference proteome</keyword>